<keyword evidence="7 14" id="KW-0812">Transmembrane</keyword>
<feature type="transmembrane region" description="Helical" evidence="14">
    <location>
        <begin position="20"/>
        <end position="38"/>
    </location>
</feature>
<evidence type="ECO:0000256" key="14">
    <source>
        <dbReference type="SAM" id="Phobius"/>
    </source>
</evidence>
<evidence type="ECO:0000313" key="16">
    <source>
        <dbReference type="EMBL" id="KKB63039.1"/>
    </source>
</evidence>
<feature type="region of interest" description="Disordered" evidence="13">
    <location>
        <begin position="98"/>
        <end position="148"/>
    </location>
</feature>
<feature type="transmembrane region" description="Helical" evidence="14">
    <location>
        <begin position="172"/>
        <end position="197"/>
    </location>
</feature>
<dbReference type="STRING" id="28092.WM40_13525"/>
<keyword evidence="10 14" id="KW-0472">Membrane</keyword>
<dbReference type="InterPro" id="IPR002898">
    <property type="entry name" value="MotA_ExbB_proton_chnl"/>
</dbReference>
<comment type="subcellular location">
    <subcellularLocation>
        <location evidence="1">Cell inner membrane</location>
        <topology evidence="1">Multi-pass membrane protein</topology>
    </subcellularLocation>
    <subcellularLocation>
        <location evidence="12">Membrane</location>
        <topology evidence="12">Multi-pass membrane protein</topology>
    </subcellularLocation>
</comment>
<dbReference type="RefSeq" id="WP_046153100.1">
    <property type="nucleotide sequence ID" value="NZ_CADFGU010000006.1"/>
</dbReference>
<dbReference type="PANTHER" id="PTHR30625:SF14">
    <property type="entry name" value="BIOPOLYMER TRANSPORT PROTEIN EXBB"/>
    <property type="match status" value="1"/>
</dbReference>
<evidence type="ECO:0000256" key="13">
    <source>
        <dbReference type="SAM" id="MobiDB-lite"/>
    </source>
</evidence>
<dbReference type="AlphaFoldDB" id="A0A0F5JZK7"/>
<comment type="caution">
    <text evidence="16">The sequence shown here is derived from an EMBL/GenBank/DDBJ whole genome shotgun (WGS) entry which is preliminary data.</text>
</comment>
<protein>
    <recommendedName>
        <fullName evidence="3">Biopolymer transport protein ExbB</fullName>
    </recommendedName>
</protein>
<evidence type="ECO:0000256" key="11">
    <source>
        <dbReference type="ARBA" id="ARBA00024816"/>
    </source>
</evidence>
<feature type="compositionally biased region" description="Polar residues" evidence="13">
    <location>
        <begin position="105"/>
        <end position="116"/>
    </location>
</feature>
<comment type="subunit">
    <text evidence="2">The accessory proteins ExbB and ExbD seem to form a complex with TonB.</text>
</comment>
<accession>A0A0F5JZK7</accession>
<evidence type="ECO:0000313" key="17">
    <source>
        <dbReference type="Proteomes" id="UP000033618"/>
    </source>
</evidence>
<evidence type="ECO:0000256" key="6">
    <source>
        <dbReference type="ARBA" id="ARBA00022519"/>
    </source>
</evidence>
<evidence type="ECO:0000256" key="10">
    <source>
        <dbReference type="ARBA" id="ARBA00023136"/>
    </source>
</evidence>
<dbReference type="Pfam" id="PF01618">
    <property type="entry name" value="MotA_ExbB"/>
    <property type="match status" value="1"/>
</dbReference>
<dbReference type="PANTHER" id="PTHR30625">
    <property type="entry name" value="PROTEIN TOLQ"/>
    <property type="match status" value="1"/>
</dbReference>
<evidence type="ECO:0000256" key="7">
    <source>
        <dbReference type="ARBA" id="ARBA00022692"/>
    </source>
</evidence>
<comment type="function">
    <text evidence="11">Involved in the TonB-dependent energy-dependent transport of various receptor-bound substrates. Protects ExbD from proteolytic degradation and functionally stabilizes TonB.</text>
</comment>
<dbReference type="Proteomes" id="UP000033618">
    <property type="component" value="Unassembled WGS sequence"/>
</dbReference>
<proteinExistence type="inferred from homology"/>
<dbReference type="InterPro" id="IPR050790">
    <property type="entry name" value="ExbB/TolQ_transport"/>
</dbReference>
<evidence type="ECO:0000259" key="15">
    <source>
        <dbReference type="Pfam" id="PF01618"/>
    </source>
</evidence>
<dbReference type="GO" id="GO:0005886">
    <property type="term" value="C:plasma membrane"/>
    <property type="evidence" value="ECO:0007669"/>
    <property type="project" value="UniProtKB-SubCell"/>
</dbReference>
<evidence type="ECO:0000256" key="4">
    <source>
        <dbReference type="ARBA" id="ARBA00022448"/>
    </source>
</evidence>
<evidence type="ECO:0000256" key="12">
    <source>
        <dbReference type="RuleBase" id="RU004057"/>
    </source>
</evidence>
<evidence type="ECO:0000256" key="1">
    <source>
        <dbReference type="ARBA" id="ARBA00004429"/>
    </source>
</evidence>
<keyword evidence="9 14" id="KW-1133">Transmembrane helix</keyword>
<evidence type="ECO:0000256" key="3">
    <source>
        <dbReference type="ARBA" id="ARBA00022093"/>
    </source>
</evidence>
<keyword evidence="17" id="KW-1185">Reference proteome</keyword>
<sequence length="266" mass="27617">MTAMSGLMQYWEEGDVVTHVVALLLLAMSLLSWIIALYQAWNLRGARRGVDPAIARFWRETSPEAALQTLQKTSADAWLSPLALAALFPDHAPVPAPAPSATVANHATSADASTGPASEAGSPAMPVPAASGSPSRPPSSLASRASHADRVTRALREVLLVLQRRIDAGQTWLATIAGAAPFVGLLGTVWGIYHALIGIAGTDQPSITTVAGPVGEALIMTALGLVVAIPALVAYNLLGRSGRLLHEVLDGFAGDLQRLSGVSRSS</sequence>
<name>A0A0F5JZK7_9BURK</name>
<feature type="compositionally biased region" description="Low complexity" evidence="13">
    <location>
        <begin position="127"/>
        <end position="145"/>
    </location>
</feature>
<evidence type="ECO:0000256" key="9">
    <source>
        <dbReference type="ARBA" id="ARBA00022989"/>
    </source>
</evidence>
<evidence type="ECO:0000256" key="8">
    <source>
        <dbReference type="ARBA" id="ARBA00022927"/>
    </source>
</evidence>
<keyword evidence="8 12" id="KW-0653">Protein transport</keyword>
<keyword evidence="5" id="KW-1003">Cell membrane</keyword>
<keyword evidence="4 12" id="KW-0813">Transport</keyword>
<evidence type="ECO:0000256" key="5">
    <source>
        <dbReference type="ARBA" id="ARBA00022475"/>
    </source>
</evidence>
<dbReference type="PATRIC" id="fig|28092.6.peg.3187"/>
<comment type="similarity">
    <text evidence="12">Belongs to the exbB/tolQ family.</text>
</comment>
<organism evidence="16 17">
    <name type="scientific">Robbsia andropogonis</name>
    <dbReference type="NCBI Taxonomy" id="28092"/>
    <lineage>
        <taxon>Bacteria</taxon>
        <taxon>Pseudomonadati</taxon>
        <taxon>Pseudomonadota</taxon>
        <taxon>Betaproteobacteria</taxon>
        <taxon>Burkholderiales</taxon>
        <taxon>Burkholderiaceae</taxon>
        <taxon>Robbsia</taxon>
    </lineage>
</organism>
<dbReference type="GO" id="GO:0017038">
    <property type="term" value="P:protein import"/>
    <property type="evidence" value="ECO:0007669"/>
    <property type="project" value="TreeGrafter"/>
</dbReference>
<dbReference type="EMBL" id="LAQU01000013">
    <property type="protein sequence ID" value="KKB63039.1"/>
    <property type="molecule type" value="Genomic_DNA"/>
</dbReference>
<gene>
    <name evidence="16" type="ORF">WM40_13525</name>
</gene>
<evidence type="ECO:0000256" key="2">
    <source>
        <dbReference type="ARBA" id="ARBA00011471"/>
    </source>
</evidence>
<keyword evidence="6" id="KW-0997">Cell inner membrane</keyword>
<reference evidence="16 17" key="1">
    <citation type="submission" date="2015-03" db="EMBL/GenBank/DDBJ databases">
        <title>Draft Genome Sequence of Burkholderia andropogonis type strain ICMP2807, isolated from Sorghum bicolor.</title>
        <authorList>
            <person name="Lopes-Santos L."/>
            <person name="Castro D.B."/>
            <person name="Ottoboni L.M."/>
            <person name="Park D."/>
            <person name="Weirc B.S."/>
            <person name="Destefano S.A."/>
        </authorList>
    </citation>
    <scope>NUCLEOTIDE SEQUENCE [LARGE SCALE GENOMIC DNA]</scope>
    <source>
        <strain evidence="16 17">ICMP2807</strain>
    </source>
</reference>
<feature type="domain" description="MotA/TolQ/ExbB proton channel" evidence="15">
    <location>
        <begin position="145"/>
        <end position="241"/>
    </location>
</feature>
<feature type="transmembrane region" description="Helical" evidence="14">
    <location>
        <begin position="217"/>
        <end position="238"/>
    </location>
</feature>